<dbReference type="AlphaFoldDB" id="A0A0D7W1V5"/>
<accession>A0A0D7W1V5</accession>
<name>A0A0D7W1V5_9FLAO</name>
<organism evidence="2 3">
    <name type="scientific">Neotamlana nanhaiensis</name>
    <dbReference type="NCBI Taxonomy" id="1382798"/>
    <lineage>
        <taxon>Bacteria</taxon>
        <taxon>Pseudomonadati</taxon>
        <taxon>Bacteroidota</taxon>
        <taxon>Flavobacteriia</taxon>
        <taxon>Flavobacteriales</taxon>
        <taxon>Flavobacteriaceae</taxon>
        <taxon>Neotamlana</taxon>
    </lineage>
</organism>
<comment type="caution">
    <text evidence="2">The sequence shown here is derived from an EMBL/GenBank/DDBJ whole genome shotgun (WGS) entry which is preliminary data.</text>
</comment>
<keyword evidence="3" id="KW-1185">Reference proteome</keyword>
<feature type="region of interest" description="Disordered" evidence="1">
    <location>
        <begin position="157"/>
        <end position="177"/>
    </location>
</feature>
<sequence>MRKTVILLLFLVISSISCEKDDICGSADATTPRLIIDLYNAESPENKKNANDLIVSGIDNDFALSGYFVNDVNQLVLPLRTDTNITQYELMLDATLNDNDTPDDATDDYYEGNIDTITVNYVPVEVYVSRACGYKTIYTEVTLTIEDDDDNWLLSRQPLTDNQSVENEDETHFNITH</sequence>
<dbReference type="PATRIC" id="fig|1382798.3.peg.3127"/>
<dbReference type="EMBL" id="JTDV01000005">
    <property type="protein sequence ID" value="KJD33071.1"/>
    <property type="molecule type" value="Genomic_DNA"/>
</dbReference>
<dbReference type="InterPro" id="IPR045607">
    <property type="entry name" value="DUF6452"/>
</dbReference>
<dbReference type="RefSeq" id="WP_044626347.1">
    <property type="nucleotide sequence ID" value="NZ_JTDV01000005.1"/>
</dbReference>
<proteinExistence type="predicted"/>
<dbReference type="OrthoDB" id="663527at2"/>
<dbReference type="PROSITE" id="PS51257">
    <property type="entry name" value="PROKAR_LIPOPROTEIN"/>
    <property type="match status" value="1"/>
</dbReference>
<evidence type="ECO:0000313" key="2">
    <source>
        <dbReference type="EMBL" id="KJD33071.1"/>
    </source>
</evidence>
<evidence type="ECO:0000256" key="1">
    <source>
        <dbReference type="SAM" id="MobiDB-lite"/>
    </source>
</evidence>
<gene>
    <name evidence="2" type="ORF">PK35_08895</name>
</gene>
<dbReference type="Pfam" id="PF20050">
    <property type="entry name" value="DUF6452"/>
    <property type="match status" value="1"/>
</dbReference>
<evidence type="ECO:0000313" key="3">
    <source>
        <dbReference type="Proteomes" id="UP000032361"/>
    </source>
</evidence>
<protein>
    <submittedName>
        <fullName evidence="2">Uncharacterized protein</fullName>
    </submittedName>
</protein>
<dbReference type="STRING" id="1382798.PK35_08895"/>
<dbReference type="Proteomes" id="UP000032361">
    <property type="component" value="Unassembled WGS sequence"/>
</dbReference>
<reference evidence="2 3" key="1">
    <citation type="journal article" date="2015" name="Antonie Van Leeuwenhoek">
        <title>Tamlana nanhaiensis sp. nov., isolated from surface seawater collected from the South China Sea.</title>
        <authorList>
            <person name="Liu X."/>
            <person name="Lai Q."/>
            <person name="Du Y."/>
            <person name="Li G."/>
            <person name="Sun F."/>
            <person name="Shao Z."/>
        </authorList>
    </citation>
    <scope>NUCLEOTIDE SEQUENCE [LARGE SCALE GENOMIC DNA]</scope>
    <source>
        <strain evidence="2 3">FHC16</strain>
    </source>
</reference>